<dbReference type="FunFam" id="3.40.50.2000:FF:000019">
    <property type="entry name" value="Glycosyltransferase"/>
    <property type="match status" value="1"/>
</dbReference>
<dbReference type="UniPathway" id="UPA00009"/>
<dbReference type="PANTHER" id="PTHR11926">
    <property type="entry name" value="GLUCOSYL/GLUCURONOSYL TRANSFERASES"/>
    <property type="match status" value="1"/>
</dbReference>
<comment type="caution">
    <text evidence="8">The sequence shown here is derived from an EMBL/GenBank/DDBJ whole genome shotgun (WGS) entry which is preliminary data.</text>
</comment>
<dbReference type="GO" id="GO:0005737">
    <property type="term" value="C:cytoplasm"/>
    <property type="evidence" value="ECO:0000318"/>
    <property type="project" value="GO_Central"/>
</dbReference>
<comment type="similarity">
    <text evidence="2 6">Belongs to the UDP-glycosyltransferase family.</text>
</comment>
<sequence length="476" mass="53326">MACISETKSTSNIKRETMENRNQKVWLAHVLVLPYPAQGHINPMLQFCKRLVSKGVKATLANTRYLSKSMTIEPTSMIDFETISDGFDEGGYAQAESPEVYYSTLKAVGSETLATLIKNLNDSSHPVNALVYDGFFPWALDVAKQFGVLSVAFFTQSCAVSNVYYHVQRGLLQVPLTEPVVSLPGLPILEASETPSFIYNISLYPIAIYDLLVNQFTNFDEADWILHNTFEKLEEEVLDWMAKSWKVRTIGPTLPSMYLDKRIEDDNDYGINLFKPNSSACTNWLLDKPSGSVVYVSFGSMAELGVEQMEELACGLKGSNRYFLWVVRESQQSKLPGNFIDETSEKGLVVAWCPQLEVLAHEAIGCFLTHCGFNSVLEALSLGVPLIAMPHWSDQPTNAKFVEDVWKMGIRARPDENGIVRREVVELCLREVMEGKKGNEIKENARKWKKLSKAAIDEGGTSDRNIDEFVATLIKS</sequence>
<dbReference type="FunFam" id="3.40.50.2000:FF:000057">
    <property type="entry name" value="Glycosyltransferase"/>
    <property type="match status" value="1"/>
</dbReference>
<dbReference type="AlphaFoldDB" id="A0A2C9UQG7"/>
<evidence type="ECO:0000256" key="1">
    <source>
        <dbReference type="ARBA" id="ARBA00004935"/>
    </source>
</evidence>
<evidence type="ECO:0000256" key="4">
    <source>
        <dbReference type="ARBA" id="ARBA00022679"/>
    </source>
</evidence>
<dbReference type="GO" id="GO:0009718">
    <property type="term" value="P:anthocyanin-containing compound biosynthetic process"/>
    <property type="evidence" value="ECO:0007669"/>
    <property type="project" value="UniProtKB-UniPathway"/>
</dbReference>
<gene>
    <name evidence="8" type="ORF">MANES_13G056600v8</name>
</gene>
<dbReference type="InterPro" id="IPR002213">
    <property type="entry name" value="UDP_glucos_trans"/>
</dbReference>
<keyword evidence="3 6" id="KW-0328">Glycosyltransferase</keyword>
<dbReference type="GO" id="GO:0047213">
    <property type="term" value="F:anthocyanidin 3-O-glucosyltransferase activity"/>
    <property type="evidence" value="ECO:0007669"/>
    <property type="project" value="UniProtKB-EC"/>
</dbReference>
<proteinExistence type="inferred from homology"/>
<dbReference type="InterPro" id="IPR035595">
    <property type="entry name" value="UDP_glycos_trans_CS"/>
</dbReference>
<accession>A0A2C9UQG7</accession>
<comment type="catalytic activity">
    <reaction evidence="5">
        <text>an anthocyanidin + UDP-alpha-D-glucose + H(+) = an anthocyanidin 3-O-beta-D-glucoside + UDP</text>
        <dbReference type="Rhea" id="RHEA:20093"/>
        <dbReference type="ChEBI" id="CHEBI:15378"/>
        <dbReference type="ChEBI" id="CHEBI:16307"/>
        <dbReference type="ChEBI" id="CHEBI:58223"/>
        <dbReference type="ChEBI" id="CHEBI:58885"/>
        <dbReference type="ChEBI" id="CHEBI:143576"/>
        <dbReference type="EC" id="2.4.1.115"/>
    </reaction>
</comment>
<comment type="pathway">
    <text evidence="1">Pigment biosynthesis; anthocyanin biosynthesis.</text>
</comment>
<keyword evidence="9" id="KW-1185">Reference proteome</keyword>
<dbReference type="Gene3D" id="3.40.50.2000">
    <property type="entry name" value="Glycogen Phosphorylase B"/>
    <property type="match status" value="2"/>
</dbReference>
<evidence type="ECO:0000256" key="5">
    <source>
        <dbReference type="ARBA" id="ARBA00047606"/>
    </source>
</evidence>
<dbReference type="EMBL" id="CM004399">
    <property type="protein sequence ID" value="OAY32931.1"/>
    <property type="molecule type" value="Genomic_DNA"/>
</dbReference>
<dbReference type="Gramene" id="Manes.13G056600.3.v8.1">
    <property type="protein sequence ID" value="Manes.13G056600.3.v8.1.CDS"/>
    <property type="gene ID" value="Manes.13G056600.v8.1"/>
</dbReference>
<dbReference type="GO" id="GO:0080043">
    <property type="term" value="F:quercetin 3-O-glucosyltransferase activity"/>
    <property type="evidence" value="ECO:0000318"/>
    <property type="project" value="GO_Central"/>
</dbReference>
<evidence type="ECO:0000256" key="7">
    <source>
        <dbReference type="RuleBase" id="RU362057"/>
    </source>
</evidence>
<dbReference type="OrthoDB" id="5835829at2759"/>
<dbReference type="GO" id="GO:0032787">
    <property type="term" value="P:monocarboxylic acid metabolic process"/>
    <property type="evidence" value="ECO:0007669"/>
    <property type="project" value="UniProtKB-ARBA"/>
</dbReference>
<dbReference type="EC" id="2.4.1.-" evidence="7"/>
<evidence type="ECO:0000313" key="9">
    <source>
        <dbReference type="Proteomes" id="UP000091857"/>
    </source>
</evidence>
<dbReference type="Pfam" id="PF00201">
    <property type="entry name" value="UDPGT"/>
    <property type="match status" value="1"/>
</dbReference>
<evidence type="ECO:0000256" key="3">
    <source>
        <dbReference type="ARBA" id="ARBA00022676"/>
    </source>
</evidence>
<evidence type="ECO:0000256" key="2">
    <source>
        <dbReference type="ARBA" id="ARBA00009995"/>
    </source>
</evidence>
<keyword evidence="4 6" id="KW-0808">Transferase</keyword>
<dbReference type="CDD" id="cd03784">
    <property type="entry name" value="GT1_Gtf-like"/>
    <property type="match status" value="1"/>
</dbReference>
<reference evidence="9" key="1">
    <citation type="journal article" date="2016" name="Nat. Biotechnol.">
        <title>Sequencing wild and cultivated cassava and related species reveals extensive interspecific hybridization and genetic diversity.</title>
        <authorList>
            <person name="Bredeson J.V."/>
            <person name="Lyons J.B."/>
            <person name="Prochnik S.E."/>
            <person name="Wu G.A."/>
            <person name="Ha C.M."/>
            <person name="Edsinger-Gonzales E."/>
            <person name="Grimwood J."/>
            <person name="Schmutz J."/>
            <person name="Rabbi I.Y."/>
            <person name="Egesi C."/>
            <person name="Nauluvula P."/>
            <person name="Lebot V."/>
            <person name="Ndunguru J."/>
            <person name="Mkamilo G."/>
            <person name="Bart R.S."/>
            <person name="Setter T.L."/>
            <person name="Gleadow R.M."/>
            <person name="Kulakow P."/>
            <person name="Ferguson M.E."/>
            <person name="Rounsley S."/>
            <person name="Rokhsar D.S."/>
        </authorList>
    </citation>
    <scope>NUCLEOTIDE SEQUENCE [LARGE SCALE GENOMIC DNA]</scope>
    <source>
        <strain evidence="9">cv. AM560-2</strain>
    </source>
</reference>
<name>A0A2C9UQG7_MANES</name>
<dbReference type="PROSITE" id="PS00375">
    <property type="entry name" value="UDPGT"/>
    <property type="match status" value="1"/>
</dbReference>
<protein>
    <recommendedName>
        <fullName evidence="7">Glycosyltransferase</fullName>
        <ecNumber evidence="7">2.4.1.-</ecNumber>
    </recommendedName>
</protein>
<dbReference type="PANTHER" id="PTHR11926:SF1553">
    <property type="entry name" value="GLYCOSYLTRANSFERASE"/>
    <property type="match status" value="1"/>
</dbReference>
<dbReference type="SUPFAM" id="SSF53756">
    <property type="entry name" value="UDP-Glycosyltransferase/glycogen phosphorylase"/>
    <property type="match status" value="1"/>
</dbReference>
<organism evidence="8 9">
    <name type="scientific">Manihot esculenta</name>
    <name type="common">Cassava</name>
    <name type="synonym">Jatropha manihot</name>
    <dbReference type="NCBI Taxonomy" id="3983"/>
    <lineage>
        <taxon>Eukaryota</taxon>
        <taxon>Viridiplantae</taxon>
        <taxon>Streptophyta</taxon>
        <taxon>Embryophyta</taxon>
        <taxon>Tracheophyta</taxon>
        <taxon>Spermatophyta</taxon>
        <taxon>Magnoliopsida</taxon>
        <taxon>eudicotyledons</taxon>
        <taxon>Gunneridae</taxon>
        <taxon>Pentapetalae</taxon>
        <taxon>rosids</taxon>
        <taxon>fabids</taxon>
        <taxon>Malpighiales</taxon>
        <taxon>Euphorbiaceae</taxon>
        <taxon>Crotonoideae</taxon>
        <taxon>Manihoteae</taxon>
        <taxon>Manihot</taxon>
    </lineage>
</organism>
<evidence type="ECO:0000313" key="8">
    <source>
        <dbReference type="EMBL" id="OAY32931.1"/>
    </source>
</evidence>
<dbReference type="Proteomes" id="UP000091857">
    <property type="component" value="Chromosome 13"/>
</dbReference>
<evidence type="ECO:0000256" key="6">
    <source>
        <dbReference type="RuleBase" id="RU003718"/>
    </source>
</evidence>
<dbReference type="GO" id="GO:0080044">
    <property type="term" value="F:quercetin 7-O-glucosyltransferase activity"/>
    <property type="evidence" value="ECO:0000318"/>
    <property type="project" value="GO_Central"/>
</dbReference>